<keyword evidence="1" id="KW-0175">Coiled coil</keyword>
<evidence type="ECO:0000256" key="2">
    <source>
        <dbReference type="SAM" id="MobiDB-lite"/>
    </source>
</evidence>
<evidence type="ECO:0008006" key="5">
    <source>
        <dbReference type="Google" id="ProtNLM"/>
    </source>
</evidence>
<evidence type="ECO:0000256" key="1">
    <source>
        <dbReference type="SAM" id="Coils"/>
    </source>
</evidence>
<dbReference type="InParanoid" id="A0A1C7N1C8"/>
<gene>
    <name evidence="3" type="ORF">A0J61_09139</name>
</gene>
<accession>A0A1C7N1C8</accession>
<comment type="caution">
    <text evidence="3">The sequence shown here is derived from an EMBL/GenBank/DDBJ whole genome shotgun (WGS) entry which is preliminary data.</text>
</comment>
<evidence type="ECO:0000313" key="3">
    <source>
        <dbReference type="EMBL" id="OBZ82811.1"/>
    </source>
</evidence>
<dbReference type="OrthoDB" id="21648at2759"/>
<keyword evidence="4" id="KW-1185">Reference proteome</keyword>
<reference evidence="3 4" key="1">
    <citation type="submission" date="2016-03" db="EMBL/GenBank/DDBJ databases">
        <title>Choanephora cucurbitarum.</title>
        <authorList>
            <person name="Min B."/>
            <person name="Park H."/>
            <person name="Park J.-H."/>
            <person name="Shin H.-D."/>
            <person name="Choi I.-G."/>
        </authorList>
    </citation>
    <scope>NUCLEOTIDE SEQUENCE [LARGE SCALE GENOMIC DNA]</scope>
    <source>
        <strain evidence="3 4">KUS-F28377</strain>
    </source>
</reference>
<dbReference type="EMBL" id="LUGH01000782">
    <property type="protein sequence ID" value="OBZ82811.1"/>
    <property type="molecule type" value="Genomic_DNA"/>
</dbReference>
<organism evidence="3 4">
    <name type="scientific">Choanephora cucurbitarum</name>
    <dbReference type="NCBI Taxonomy" id="101091"/>
    <lineage>
        <taxon>Eukaryota</taxon>
        <taxon>Fungi</taxon>
        <taxon>Fungi incertae sedis</taxon>
        <taxon>Mucoromycota</taxon>
        <taxon>Mucoromycotina</taxon>
        <taxon>Mucoromycetes</taxon>
        <taxon>Mucorales</taxon>
        <taxon>Mucorineae</taxon>
        <taxon>Choanephoraceae</taxon>
        <taxon>Choanephoroideae</taxon>
        <taxon>Choanephora</taxon>
    </lineage>
</organism>
<dbReference type="Proteomes" id="UP000093000">
    <property type="component" value="Unassembled WGS sequence"/>
</dbReference>
<feature type="region of interest" description="Disordered" evidence="2">
    <location>
        <begin position="460"/>
        <end position="486"/>
    </location>
</feature>
<name>A0A1C7N1C8_9FUNG</name>
<sequence length="486" mass="55532">MPTTRHLSASTKSTSTDTQKINSTLEMRQKNFESRKKRVLPSDMLPVQKTMIQLIEHAINIDQSHLLWSHPLETDALSFEKVIHRTYEGTYKDFASLKADLETVFASTAYIIGRTRLDLDALRSLYVEVESSLILEASRHDEALKPSQDLFKLVALFRPTSDGYVFTDTMPKDPSAGPKHHYPNGIQEVIVHTTQPIETAPTLKETVAPPPKFHSKLPKHEHKPSLPVQWLDFGAFSSFAPASDSNNATMTYQDTVIGRSTKRLKKEEPEEMENDDHELNAAWLAKEGLDIHLLEEAIHAQSDIAAEELEQNRQLLEQLIDFQRKRFNQEDQSKWDQIDEKELEAANALENNMKEILSRLPPNSITAPSHLIEDAMERLPLFEPAYRGTLPPHKIFSFPTTEKAENLPPYANITPTYQKDNWRLVKVAPVPPKEMTSNTPSFPIVSMVEQQQLNFYQKPPFPNQPQNQRASMMMPVPSFMHPSQRR</sequence>
<feature type="coiled-coil region" evidence="1">
    <location>
        <begin position="299"/>
        <end position="326"/>
    </location>
</feature>
<proteinExistence type="predicted"/>
<protein>
    <recommendedName>
        <fullName evidence="5">Bromo domain-containing protein</fullName>
    </recommendedName>
</protein>
<evidence type="ECO:0000313" key="4">
    <source>
        <dbReference type="Proteomes" id="UP000093000"/>
    </source>
</evidence>
<dbReference type="AlphaFoldDB" id="A0A1C7N1C8"/>